<protein>
    <submittedName>
        <fullName evidence="1">Uncharacterized protein</fullName>
    </submittedName>
</protein>
<dbReference type="EMBL" id="GBXM01080433">
    <property type="protein sequence ID" value="JAH28144.1"/>
    <property type="molecule type" value="Transcribed_RNA"/>
</dbReference>
<organism evidence="1">
    <name type="scientific">Anguilla anguilla</name>
    <name type="common">European freshwater eel</name>
    <name type="synonym">Muraena anguilla</name>
    <dbReference type="NCBI Taxonomy" id="7936"/>
    <lineage>
        <taxon>Eukaryota</taxon>
        <taxon>Metazoa</taxon>
        <taxon>Chordata</taxon>
        <taxon>Craniata</taxon>
        <taxon>Vertebrata</taxon>
        <taxon>Euteleostomi</taxon>
        <taxon>Actinopterygii</taxon>
        <taxon>Neopterygii</taxon>
        <taxon>Teleostei</taxon>
        <taxon>Anguilliformes</taxon>
        <taxon>Anguillidae</taxon>
        <taxon>Anguilla</taxon>
    </lineage>
</organism>
<proteinExistence type="predicted"/>
<evidence type="ECO:0000313" key="1">
    <source>
        <dbReference type="EMBL" id="JAH28144.1"/>
    </source>
</evidence>
<name>A0A0E9RGB5_ANGAN</name>
<accession>A0A0E9RGB5</accession>
<dbReference type="AlphaFoldDB" id="A0A0E9RGB5"/>
<reference evidence="1" key="2">
    <citation type="journal article" date="2015" name="Fish Shellfish Immunol.">
        <title>Early steps in the European eel (Anguilla anguilla)-Vibrio vulnificus interaction in the gills: Role of the RtxA13 toxin.</title>
        <authorList>
            <person name="Callol A."/>
            <person name="Pajuelo D."/>
            <person name="Ebbesson L."/>
            <person name="Teles M."/>
            <person name="MacKenzie S."/>
            <person name="Amaro C."/>
        </authorList>
    </citation>
    <scope>NUCLEOTIDE SEQUENCE</scope>
</reference>
<reference evidence="1" key="1">
    <citation type="submission" date="2014-11" db="EMBL/GenBank/DDBJ databases">
        <authorList>
            <person name="Amaro Gonzalez C."/>
        </authorList>
    </citation>
    <scope>NUCLEOTIDE SEQUENCE</scope>
</reference>
<sequence length="42" mass="4958">MRCWVYWTARDTQQLPFASLPQTTVHSEFSSVQVHRRGTVHL</sequence>